<keyword evidence="5" id="KW-1185">Reference proteome</keyword>
<dbReference type="KEGG" id="suln:FJR47_01615"/>
<gene>
    <name evidence="4" type="ORF">FJR47_01615</name>
</gene>
<dbReference type="RefSeq" id="WP_152298747.1">
    <property type="nucleotide sequence ID" value="NZ_CP041166.1"/>
</dbReference>
<dbReference type="Proteomes" id="UP000326061">
    <property type="component" value="Chromosome"/>
</dbReference>
<evidence type="ECO:0000256" key="1">
    <source>
        <dbReference type="ARBA" id="ARBA00022676"/>
    </source>
</evidence>
<protein>
    <submittedName>
        <fullName evidence="4">Phosphoribosyltransferase</fullName>
    </submittedName>
</protein>
<feature type="domain" description="Phosphoribosyltransferase" evidence="3">
    <location>
        <begin position="24"/>
        <end position="141"/>
    </location>
</feature>
<evidence type="ECO:0000259" key="3">
    <source>
        <dbReference type="Pfam" id="PF00156"/>
    </source>
</evidence>
<dbReference type="InterPro" id="IPR029057">
    <property type="entry name" value="PRTase-like"/>
</dbReference>
<dbReference type="CDD" id="cd06223">
    <property type="entry name" value="PRTases_typeI"/>
    <property type="match status" value="1"/>
</dbReference>
<organism evidence="4 5">
    <name type="scientific">Sulfurimonas xiamenensis</name>
    <dbReference type="NCBI Taxonomy" id="2590021"/>
    <lineage>
        <taxon>Bacteria</taxon>
        <taxon>Pseudomonadati</taxon>
        <taxon>Campylobacterota</taxon>
        <taxon>Epsilonproteobacteria</taxon>
        <taxon>Campylobacterales</taxon>
        <taxon>Sulfurimonadaceae</taxon>
        <taxon>Sulfurimonas</taxon>
    </lineage>
</organism>
<dbReference type="Gene3D" id="3.40.50.2020">
    <property type="match status" value="1"/>
</dbReference>
<dbReference type="PANTHER" id="PTHR43363">
    <property type="entry name" value="HYPOXANTHINE PHOSPHORIBOSYLTRANSFERASE"/>
    <property type="match status" value="1"/>
</dbReference>
<dbReference type="InterPro" id="IPR000836">
    <property type="entry name" value="PRTase_dom"/>
</dbReference>
<sequence length="149" mass="17664">MKYYSYENFRIDTLTLIEKVRDLQFEAIVAVARGGLTLSHAISEGLAIRHVQSIRTELYDKTLKREQLNIFATCEFRDVKKVLVVDDISDSGDTLKAVMHYLENKHKNIEFKSATLFYKKTSVYEPHFWINEADDWIDFFWERDFIKKT</sequence>
<dbReference type="Pfam" id="PF00156">
    <property type="entry name" value="Pribosyltran"/>
    <property type="match status" value="1"/>
</dbReference>
<evidence type="ECO:0000313" key="5">
    <source>
        <dbReference type="Proteomes" id="UP000326061"/>
    </source>
</evidence>
<dbReference type="PANTHER" id="PTHR43363:SF1">
    <property type="entry name" value="HYPOXANTHINE-GUANINE PHOSPHORIBOSYLTRANSFERASE"/>
    <property type="match status" value="1"/>
</dbReference>
<name>A0AAJ4DM56_9BACT</name>
<evidence type="ECO:0000313" key="4">
    <source>
        <dbReference type="EMBL" id="QFR42681.1"/>
    </source>
</evidence>
<keyword evidence="1 4" id="KW-0328">Glycosyltransferase</keyword>
<keyword evidence="2" id="KW-0808">Transferase</keyword>
<dbReference type="AlphaFoldDB" id="A0AAJ4DM56"/>
<dbReference type="SUPFAM" id="SSF53271">
    <property type="entry name" value="PRTase-like"/>
    <property type="match status" value="1"/>
</dbReference>
<proteinExistence type="predicted"/>
<dbReference type="GO" id="GO:0016757">
    <property type="term" value="F:glycosyltransferase activity"/>
    <property type="evidence" value="ECO:0007669"/>
    <property type="project" value="UniProtKB-KW"/>
</dbReference>
<evidence type="ECO:0000256" key="2">
    <source>
        <dbReference type="ARBA" id="ARBA00022679"/>
    </source>
</evidence>
<accession>A0AAJ4DM56</accession>
<dbReference type="EMBL" id="CP041166">
    <property type="protein sequence ID" value="QFR42681.1"/>
    <property type="molecule type" value="Genomic_DNA"/>
</dbReference>
<reference evidence="5" key="1">
    <citation type="submission" date="2019-06" db="EMBL/GenBank/DDBJ databases">
        <title>Sulfurimonas gotlandica sp. nov., a chemoautotrophic and psychrotolerant epsilonproteobacterium isolated from a pelagic redoxcline, and an emended description of the genus Sulfurimonas.</title>
        <authorList>
            <person name="Wang S."/>
            <person name="Jiang L."/>
            <person name="Shao Z."/>
        </authorList>
    </citation>
    <scope>NUCLEOTIDE SEQUENCE [LARGE SCALE GENOMIC DNA]</scope>
    <source>
        <strain evidence="5">1-1N</strain>
    </source>
</reference>